<name>A0A0F9QFP8_9ZZZZ</name>
<dbReference type="EMBL" id="LAZR01001550">
    <property type="protein sequence ID" value="KKN42890.1"/>
    <property type="molecule type" value="Genomic_DNA"/>
</dbReference>
<sequence length="140" mass="16198">MADYTTHLDAFRTFLLKIHTVATTKHIDEAARIEDVLDASSQRMFVSKPEIMGSDGDDFYWERYKIEIQETSGTNFVTAMNNIFIGIRKFNKRTPISGFTYASAPTMCHMKFVRAEEAKKKSKKSRWDGVIWIDIEWSTS</sequence>
<protein>
    <submittedName>
        <fullName evidence="1">Uncharacterized protein</fullName>
    </submittedName>
</protein>
<gene>
    <name evidence="1" type="ORF">LCGC14_0708640</name>
</gene>
<accession>A0A0F9QFP8</accession>
<organism evidence="1">
    <name type="scientific">marine sediment metagenome</name>
    <dbReference type="NCBI Taxonomy" id="412755"/>
    <lineage>
        <taxon>unclassified sequences</taxon>
        <taxon>metagenomes</taxon>
        <taxon>ecological metagenomes</taxon>
    </lineage>
</organism>
<dbReference type="AlphaFoldDB" id="A0A0F9QFP8"/>
<proteinExistence type="predicted"/>
<evidence type="ECO:0000313" key="1">
    <source>
        <dbReference type="EMBL" id="KKN42890.1"/>
    </source>
</evidence>
<comment type="caution">
    <text evidence="1">The sequence shown here is derived from an EMBL/GenBank/DDBJ whole genome shotgun (WGS) entry which is preliminary data.</text>
</comment>
<reference evidence="1" key="1">
    <citation type="journal article" date="2015" name="Nature">
        <title>Complex archaea that bridge the gap between prokaryotes and eukaryotes.</title>
        <authorList>
            <person name="Spang A."/>
            <person name="Saw J.H."/>
            <person name="Jorgensen S.L."/>
            <person name="Zaremba-Niedzwiedzka K."/>
            <person name="Martijn J."/>
            <person name="Lind A.E."/>
            <person name="van Eijk R."/>
            <person name="Schleper C."/>
            <person name="Guy L."/>
            <person name="Ettema T.J."/>
        </authorList>
    </citation>
    <scope>NUCLEOTIDE SEQUENCE</scope>
</reference>